<dbReference type="Proteomes" id="UP000265520">
    <property type="component" value="Unassembled WGS sequence"/>
</dbReference>
<reference evidence="1 2" key="1">
    <citation type="journal article" date="2018" name="Front. Plant Sci.">
        <title>Red Clover (Trifolium pratense) and Zigzag Clover (T. medium) - A Picture of Genomic Similarities and Differences.</title>
        <authorList>
            <person name="Dluhosova J."/>
            <person name="Istvanek J."/>
            <person name="Nedelnik J."/>
            <person name="Repkova J."/>
        </authorList>
    </citation>
    <scope>NUCLEOTIDE SEQUENCE [LARGE SCALE GENOMIC DNA]</scope>
    <source>
        <strain evidence="2">cv. 10/8</strain>
        <tissue evidence="1">Leaf</tissue>
    </source>
</reference>
<dbReference type="EMBL" id="LXQA011443411">
    <property type="protein sequence ID" value="MCI97444.1"/>
    <property type="molecule type" value="Genomic_DNA"/>
</dbReference>
<name>A0A392W9Y2_9FABA</name>
<keyword evidence="2" id="KW-1185">Reference proteome</keyword>
<protein>
    <submittedName>
        <fullName evidence="1">Uncharacterized protein</fullName>
    </submittedName>
</protein>
<accession>A0A392W9Y2</accession>
<proteinExistence type="predicted"/>
<organism evidence="1 2">
    <name type="scientific">Trifolium medium</name>
    <dbReference type="NCBI Taxonomy" id="97028"/>
    <lineage>
        <taxon>Eukaryota</taxon>
        <taxon>Viridiplantae</taxon>
        <taxon>Streptophyta</taxon>
        <taxon>Embryophyta</taxon>
        <taxon>Tracheophyta</taxon>
        <taxon>Spermatophyta</taxon>
        <taxon>Magnoliopsida</taxon>
        <taxon>eudicotyledons</taxon>
        <taxon>Gunneridae</taxon>
        <taxon>Pentapetalae</taxon>
        <taxon>rosids</taxon>
        <taxon>fabids</taxon>
        <taxon>Fabales</taxon>
        <taxon>Fabaceae</taxon>
        <taxon>Papilionoideae</taxon>
        <taxon>50 kb inversion clade</taxon>
        <taxon>NPAAA clade</taxon>
        <taxon>Hologalegina</taxon>
        <taxon>IRL clade</taxon>
        <taxon>Trifolieae</taxon>
        <taxon>Trifolium</taxon>
    </lineage>
</organism>
<evidence type="ECO:0000313" key="1">
    <source>
        <dbReference type="EMBL" id="MCI97444.1"/>
    </source>
</evidence>
<sequence length="41" mass="4491">MSLRLRLAQQAVFHLICAPRAHEFAPGAAGSVPVHMRTPRP</sequence>
<comment type="caution">
    <text evidence="1">The sequence shown here is derived from an EMBL/GenBank/DDBJ whole genome shotgun (WGS) entry which is preliminary data.</text>
</comment>
<evidence type="ECO:0000313" key="2">
    <source>
        <dbReference type="Proteomes" id="UP000265520"/>
    </source>
</evidence>
<dbReference type="AlphaFoldDB" id="A0A392W9Y2"/>
<feature type="non-terminal residue" evidence="1">
    <location>
        <position position="41"/>
    </location>
</feature>